<keyword evidence="2" id="KW-0547">Nucleotide-binding</keyword>
<dbReference type="Proteomes" id="UP000507470">
    <property type="component" value="Unassembled WGS sequence"/>
</dbReference>
<dbReference type="EMBL" id="CACVKT020005560">
    <property type="protein sequence ID" value="CAC5395675.1"/>
    <property type="molecule type" value="Genomic_DNA"/>
</dbReference>
<dbReference type="Pfam" id="PF04548">
    <property type="entry name" value="AIG1"/>
    <property type="match status" value="1"/>
</dbReference>
<dbReference type="InterPro" id="IPR027417">
    <property type="entry name" value="P-loop_NTPase"/>
</dbReference>
<dbReference type="InterPro" id="IPR045058">
    <property type="entry name" value="GIMA/IAN/Toc"/>
</dbReference>
<organism evidence="6 7">
    <name type="scientific">Mytilus coruscus</name>
    <name type="common">Sea mussel</name>
    <dbReference type="NCBI Taxonomy" id="42192"/>
    <lineage>
        <taxon>Eukaryota</taxon>
        <taxon>Metazoa</taxon>
        <taxon>Spiralia</taxon>
        <taxon>Lophotrochozoa</taxon>
        <taxon>Mollusca</taxon>
        <taxon>Bivalvia</taxon>
        <taxon>Autobranchia</taxon>
        <taxon>Pteriomorphia</taxon>
        <taxon>Mytilida</taxon>
        <taxon>Mytiloidea</taxon>
        <taxon>Mytilidae</taxon>
        <taxon>Mytilinae</taxon>
        <taxon>Mytilus</taxon>
    </lineage>
</organism>
<sequence>MTSQPKREIRIILTGKTGSGKSSLGNALLQKHVFKTGCSSSSISKKCVCRTEQIHGYQITVTDTPGLYDTNDDIEMKAEMENCIRLSLPGPHVFLHVISIGRFTKEDFSSIKTFITKFGRDVNRYYLLILTRFDDYKRDNNVDVLDFEGLKNNLTCEWKTLLNETFADRFFPFDNTLSGKSSVEQVSVLLQKIGDIISANNGNSYTNADFKRASQLIKEEQKRMLVELNREREAKKARIRHLEEERAKEELQRKLDEQRAKAETELQALHERENREREQRIDELRTAKAQRMHQRQLQERGDVNFEQAVHGIFQIAEFAFNIYNFFT</sequence>
<gene>
    <name evidence="6" type="ORF">MCOR_30318</name>
</gene>
<evidence type="ECO:0000256" key="2">
    <source>
        <dbReference type="ARBA" id="ARBA00022741"/>
    </source>
</evidence>
<evidence type="ECO:0000313" key="6">
    <source>
        <dbReference type="EMBL" id="CAC5395675.1"/>
    </source>
</evidence>
<evidence type="ECO:0000256" key="1">
    <source>
        <dbReference type="ARBA" id="ARBA00008535"/>
    </source>
</evidence>
<keyword evidence="3" id="KW-0342">GTP-binding</keyword>
<protein>
    <recommendedName>
        <fullName evidence="5">AIG1-type G domain-containing protein</fullName>
    </recommendedName>
</protein>
<evidence type="ECO:0000313" key="7">
    <source>
        <dbReference type="Proteomes" id="UP000507470"/>
    </source>
</evidence>
<dbReference type="PROSITE" id="PS51720">
    <property type="entry name" value="G_AIG1"/>
    <property type="match status" value="1"/>
</dbReference>
<evidence type="ECO:0000256" key="4">
    <source>
        <dbReference type="SAM" id="Coils"/>
    </source>
</evidence>
<dbReference type="GO" id="GO:0005525">
    <property type="term" value="F:GTP binding"/>
    <property type="evidence" value="ECO:0007669"/>
    <property type="project" value="UniProtKB-KW"/>
</dbReference>
<feature type="domain" description="AIG1-type G" evidence="5">
    <location>
        <begin position="6"/>
        <end position="214"/>
    </location>
</feature>
<dbReference type="PANTHER" id="PTHR10903">
    <property type="entry name" value="GTPASE, IMAP FAMILY MEMBER-RELATED"/>
    <property type="match status" value="1"/>
</dbReference>
<feature type="coiled-coil region" evidence="4">
    <location>
        <begin position="218"/>
        <end position="290"/>
    </location>
</feature>
<dbReference type="FunFam" id="3.40.50.300:FF:000366">
    <property type="entry name" value="GTPase, IMAP family member 2"/>
    <property type="match status" value="1"/>
</dbReference>
<dbReference type="SUPFAM" id="SSF52540">
    <property type="entry name" value="P-loop containing nucleoside triphosphate hydrolases"/>
    <property type="match status" value="1"/>
</dbReference>
<dbReference type="InterPro" id="IPR006703">
    <property type="entry name" value="G_AIG1"/>
</dbReference>
<evidence type="ECO:0000256" key="3">
    <source>
        <dbReference type="ARBA" id="ARBA00023134"/>
    </source>
</evidence>
<dbReference type="OrthoDB" id="8954335at2759"/>
<dbReference type="AlphaFoldDB" id="A0A6J8CHX2"/>
<keyword evidence="7" id="KW-1185">Reference proteome</keyword>
<reference evidence="6 7" key="1">
    <citation type="submission" date="2020-06" db="EMBL/GenBank/DDBJ databases">
        <authorList>
            <person name="Li R."/>
            <person name="Bekaert M."/>
        </authorList>
    </citation>
    <scope>NUCLEOTIDE SEQUENCE [LARGE SCALE GENOMIC DNA]</scope>
    <source>
        <strain evidence="7">wild</strain>
    </source>
</reference>
<dbReference type="Gene3D" id="3.40.50.300">
    <property type="entry name" value="P-loop containing nucleotide triphosphate hydrolases"/>
    <property type="match status" value="1"/>
</dbReference>
<name>A0A6J8CHX2_MYTCO</name>
<dbReference type="PANTHER" id="PTHR10903:SF188">
    <property type="entry name" value="GTPASE IMAP FAMILY MEMBER 2-LIKE-RELATED"/>
    <property type="match status" value="1"/>
</dbReference>
<comment type="similarity">
    <text evidence="1">Belongs to the TRAFAC class TrmE-Era-EngA-EngB-Septin-like GTPase superfamily. AIG1/Toc34/Toc159-like paraseptin GTPase family. IAN subfamily.</text>
</comment>
<evidence type="ECO:0000259" key="5">
    <source>
        <dbReference type="PROSITE" id="PS51720"/>
    </source>
</evidence>
<proteinExistence type="inferred from homology"/>
<keyword evidence="4" id="KW-0175">Coiled coil</keyword>
<accession>A0A6J8CHX2</accession>